<dbReference type="WBParaSite" id="EgrG_001089100">
    <property type="protein sequence ID" value="EgrG_001089100"/>
    <property type="gene ID" value="EgrG_001089100"/>
</dbReference>
<evidence type="ECO:0000256" key="1">
    <source>
        <dbReference type="ARBA" id="ARBA00022723"/>
    </source>
</evidence>
<dbReference type="CDD" id="cd00051">
    <property type="entry name" value="EFh"/>
    <property type="match status" value="2"/>
</dbReference>
<dbReference type="InterPro" id="IPR011992">
    <property type="entry name" value="EF-hand-dom_pair"/>
</dbReference>
<dbReference type="AlphaFoldDB" id="A0A068WZN2"/>
<evidence type="ECO:0000256" key="3">
    <source>
        <dbReference type="ARBA" id="ARBA00022837"/>
    </source>
</evidence>
<dbReference type="GO" id="GO:0005509">
    <property type="term" value="F:calcium ion binding"/>
    <property type="evidence" value="ECO:0007669"/>
    <property type="project" value="InterPro"/>
</dbReference>
<feature type="domain" description="EF-hand" evidence="4">
    <location>
        <begin position="126"/>
        <end position="157"/>
    </location>
</feature>
<dbReference type="PANTHER" id="PTHR23048">
    <property type="entry name" value="MYOSIN LIGHT CHAIN 1, 3"/>
    <property type="match status" value="1"/>
</dbReference>
<feature type="domain" description="EF-hand" evidence="4">
    <location>
        <begin position="17"/>
        <end position="52"/>
    </location>
</feature>
<accession>A0A068WZN2</accession>
<reference evidence="7" key="3">
    <citation type="submission" date="2020-10" db="UniProtKB">
        <authorList>
            <consortium name="WormBaseParasite"/>
        </authorList>
    </citation>
    <scope>IDENTIFICATION</scope>
</reference>
<evidence type="ECO:0000256" key="2">
    <source>
        <dbReference type="ARBA" id="ARBA00022737"/>
    </source>
</evidence>
<keyword evidence="1" id="KW-0479">Metal-binding</keyword>
<organism evidence="5">
    <name type="scientific">Echinococcus granulosus</name>
    <name type="common">Hydatid tapeworm</name>
    <dbReference type="NCBI Taxonomy" id="6210"/>
    <lineage>
        <taxon>Eukaryota</taxon>
        <taxon>Metazoa</taxon>
        <taxon>Spiralia</taxon>
        <taxon>Lophotrochozoa</taxon>
        <taxon>Platyhelminthes</taxon>
        <taxon>Cestoda</taxon>
        <taxon>Eucestoda</taxon>
        <taxon>Cyclophyllidea</taxon>
        <taxon>Taeniidae</taxon>
        <taxon>Echinococcus</taxon>
        <taxon>Echinococcus granulosus group</taxon>
    </lineage>
</organism>
<dbReference type="SUPFAM" id="SSF47473">
    <property type="entry name" value="EF-hand"/>
    <property type="match status" value="1"/>
</dbReference>
<evidence type="ECO:0000313" key="7">
    <source>
        <dbReference type="WBParaSite" id="EgrG_001089100"/>
    </source>
</evidence>
<dbReference type="Gene3D" id="1.10.238.10">
    <property type="entry name" value="EF-hand"/>
    <property type="match status" value="2"/>
</dbReference>
<dbReference type="OrthoDB" id="343296at2759"/>
<evidence type="ECO:0000313" key="5">
    <source>
        <dbReference type="EMBL" id="CDS23128.1"/>
    </source>
</evidence>
<dbReference type="FunFam" id="1.10.238.10:FF:000001">
    <property type="entry name" value="Calmodulin 1"/>
    <property type="match status" value="1"/>
</dbReference>
<dbReference type="PROSITE" id="PS50222">
    <property type="entry name" value="EF_HAND_2"/>
    <property type="match status" value="3"/>
</dbReference>
<name>A0A068WZN2_ECHGR</name>
<dbReference type="PANTHER" id="PTHR23048:SF48">
    <property type="entry name" value="CENTRIN 3"/>
    <property type="match status" value="1"/>
</dbReference>
<dbReference type="EMBL" id="LK028589">
    <property type="protein sequence ID" value="CDS23128.1"/>
    <property type="molecule type" value="Genomic_DNA"/>
</dbReference>
<evidence type="ECO:0000313" key="6">
    <source>
        <dbReference type="Proteomes" id="UP000492820"/>
    </source>
</evidence>
<dbReference type="Proteomes" id="UP000492820">
    <property type="component" value="Unassembled WGS sequence"/>
</dbReference>
<dbReference type="GO" id="GO:0016460">
    <property type="term" value="C:myosin II complex"/>
    <property type="evidence" value="ECO:0007669"/>
    <property type="project" value="TreeGrafter"/>
</dbReference>
<reference evidence="5 6" key="1">
    <citation type="journal article" date="2013" name="Nature">
        <title>The genomes of four tapeworm species reveal adaptations to parasitism.</title>
        <authorList>
            <person name="Tsai I.J."/>
            <person name="Zarowiecki M."/>
            <person name="Holroyd N."/>
            <person name="Garciarrubio A."/>
            <person name="Sanchez-Flores A."/>
            <person name="Brooks K.L."/>
            <person name="Tracey A."/>
            <person name="Bobes R.J."/>
            <person name="Fragoso G."/>
            <person name="Sciutto E."/>
            <person name="Aslett M."/>
            <person name="Beasley H."/>
            <person name="Bennett H.M."/>
            <person name="Cai J."/>
            <person name="Camicia F."/>
            <person name="Clark R."/>
            <person name="Cucher M."/>
            <person name="De Silva N."/>
            <person name="Day T.A."/>
            <person name="Deplazes P."/>
            <person name="Estrada K."/>
            <person name="Fernandez C."/>
            <person name="Holland P.W."/>
            <person name="Hou J."/>
            <person name="Hu S."/>
            <person name="Huckvale T."/>
            <person name="Hung S.S."/>
            <person name="Kamenetzky L."/>
            <person name="Keane J.A."/>
            <person name="Kiss F."/>
            <person name="Koziol U."/>
            <person name="Lambert O."/>
            <person name="Liu K."/>
            <person name="Luo X."/>
            <person name="Luo Y."/>
            <person name="Macchiaroli N."/>
            <person name="Nichol S."/>
            <person name="Paps J."/>
            <person name="Parkinson J."/>
            <person name="Pouchkina-Stantcheva N."/>
            <person name="Riddiford N."/>
            <person name="Rosenzvit M."/>
            <person name="Salinas G."/>
            <person name="Wasmuth J.D."/>
            <person name="Zamanian M."/>
            <person name="Zheng Y."/>
            <person name="Cai X."/>
            <person name="Soberon X."/>
            <person name="Olson P.D."/>
            <person name="Laclette J.P."/>
            <person name="Brehm K."/>
            <person name="Berriman M."/>
            <person name="Garciarrubio A."/>
            <person name="Bobes R.J."/>
            <person name="Fragoso G."/>
            <person name="Sanchez-Flores A."/>
            <person name="Estrada K."/>
            <person name="Cevallos M.A."/>
            <person name="Morett E."/>
            <person name="Gonzalez V."/>
            <person name="Portillo T."/>
            <person name="Ochoa-Leyva A."/>
            <person name="Jose M.V."/>
            <person name="Sciutto E."/>
            <person name="Landa A."/>
            <person name="Jimenez L."/>
            <person name="Valdes V."/>
            <person name="Carrero J.C."/>
            <person name="Larralde C."/>
            <person name="Morales-Montor J."/>
            <person name="Limon-Lason J."/>
            <person name="Soberon X."/>
            <person name="Laclette J.P."/>
        </authorList>
    </citation>
    <scope>NUCLEOTIDE SEQUENCE [LARGE SCALE GENOMIC DNA]</scope>
</reference>
<dbReference type="PROSITE" id="PS00018">
    <property type="entry name" value="EF_HAND_1"/>
    <property type="match status" value="2"/>
</dbReference>
<dbReference type="InterPro" id="IPR002048">
    <property type="entry name" value="EF_hand_dom"/>
</dbReference>
<sequence length="157" mass="17860">MSGNTVLKPAMSNLSPAQMQEISEAFALFDNDKDNRLSPYEFKVALVALGFELKPTEISELLQSVDLTADDKIAFRDFFSIVKKLIQERDPITEIVQAFKLFDEESSGKISYRTLKKIAKELGENLSDDELHVMIDEFDRDGDRSISLEEFMNILSE</sequence>
<gene>
    <name evidence="7" type="primary">EGR_08823</name>
    <name evidence="5" type="ORF">EgrG_001089100</name>
</gene>
<protein>
    <submittedName>
        <fullName evidence="5 7">Centrin 3</fullName>
    </submittedName>
</protein>
<dbReference type="InterPro" id="IPR050230">
    <property type="entry name" value="CALM/Myosin/TropC-like"/>
</dbReference>
<evidence type="ECO:0000259" key="4">
    <source>
        <dbReference type="PROSITE" id="PS50222"/>
    </source>
</evidence>
<reference evidence="5" key="2">
    <citation type="submission" date="2014-06" db="EMBL/GenBank/DDBJ databases">
        <authorList>
            <person name="Aslett M."/>
        </authorList>
    </citation>
    <scope>NUCLEOTIDE SEQUENCE</scope>
</reference>
<keyword evidence="2" id="KW-0677">Repeat</keyword>
<dbReference type="Pfam" id="PF13499">
    <property type="entry name" value="EF-hand_7"/>
    <property type="match status" value="2"/>
</dbReference>
<dbReference type="InterPro" id="IPR018247">
    <property type="entry name" value="EF_Hand_1_Ca_BS"/>
</dbReference>
<dbReference type="SMART" id="SM00054">
    <property type="entry name" value="EFh"/>
    <property type="match status" value="4"/>
</dbReference>
<feature type="domain" description="EF-hand" evidence="4">
    <location>
        <begin position="90"/>
        <end position="125"/>
    </location>
</feature>
<proteinExistence type="predicted"/>
<keyword evidence="3" id="KW-0106">Calcium</keyword>